<dbReference type="PANTHER" id="PTHR34108">
    <property type="entry name" value="SEPTUM SITE-DETERMINING PROTEIN MINC"/>
    <property type="match status" value="1"/>
</dbReference>
<evidence type="ECO:0000256" key="1">
    <source>
        <dbReference type="ARBA" id="ARBA00022618"/>
    </source>
</evidence>
<evidence type="ECO:0000256" key="5">
    <source>
        <dbReference type="HAMAP-Rule" id="MF_00267"/>
    </source>
</evidence>
<feature type="domain" description="Septum formation inhibitor MinC C-terminal" evidence="6">
    <location>
        <begin position="111"/>
        <end position="208"/>
    </location>
</feature>
<reference evidence="8" key="1">
    <citation type="journal article" date="2014" name="Sci. Data">
        <title>Genomes of diverse isolates of the marine cyanobacterium Prochlorococcus.</title>
        <authorList>
            <person name="Biller S."/>
            <person name="Berube P."/>
            <person name="Thompson J."/>
            <person name="Kelly L."/>
            <person name="Roggensack S."/>
            <person name="Awad L."/>
            <person name="Roache-Johnson K."/>
            <person name="Ding H."/>
            <person name="Giovannoni S.J."/>
            <person name="Moore L.R."/>
            <person name="Chisholm S.W."/>
        </authorList>
    </citation>
    <scope>NUCLEOTIDE SEQUENCE [LARGE SCALE GENOMIC DNA]</scope>
    <source>
        <strain evidence="8">PAC1</strain>
    </source>
</reference>
<comment type="subunit">
    <text evidence="4 5">Interacts with MinD and FtsZ.</text>
</comment>
<keyword evidence="1 5" id="KW-0132">Cell division</keyword>
<evidence type="ECO:0000256" key="3">
    <source>
        <dbReference type="ARBA" id="ARBA00023306"/>
    </source>
</evidence>
<dbReference type="Proteomes" id="UP000030392">
    <property type="component" value="Unassembled WGS sequence"/>
</dbReference>
<evidence type="ECO:0000313" key="7">
    <source>
        <dbReference type="EMBL" id="KGG20366.1"/>
    </source>
</evidence>
<proteinExistence type="inferred from homology"/>
<evidence type="ECO:0000313" key="8">
    <source>
        <dbReference type="Proteomes" id="UP000030392"/>
    </source>
</evidence>
<dbReference type="Gene3D" id="2.160.20.70">
    <property type="match status" value="1"/>
</dbReference>
<evidence type="ECO:0000256" key="2">
    <source>
        <dbReference type="ARBA" id="ARBA00023210"/>
    </source>
</evidence>
<dbReference type="HAMAP" id="MF_00267">
    <property type="entry name" value="MinC"/>
    <property type="match status" value="1"/>
</dbReference>
<dbReference type="Pfam" id="PF03775">
    <property type="entry name" value="MinC_C"/>
    <property type="match status" value="1"/>
</dbReference>
<sequence>MNSKSQKIIINIEGRNYPNWKIDLKNKLKTLKSNNLEIDAENIDLSCKEISEIIEIANQYNCKIICFCSSSPKTIVSSQSLGYKSQFVESSSKNAPEINKKNPTFSKTHFHQGTVRSGEYLESPGDLLILGDVNPGANVSAEGNIIIWGRLLGIAHAGSKGNSKAKISALQLSPVQLRIAKKVARGPKEKPQFGLAEQARIDSEEIIISPLETT</sequence>
<dbReference type="GO" id="GO:0000902">
    <property type="term" value="P:cell morphogenesis"/>
    <property type="evidence" value="ECO:0007669"/>
    <property type="project" value="InterPro"/>
</dbReference>
<dbReference type="InterPro" id="IPR013033">
    <property type="entry name" value="MinC"/>
</dbReference>
<name>A0A0A2C1Y8_PROMR</name>
<dbReference type="GO" id="GO:1901891">
    <property type="term" value="P:regulation of cell septum assembly"/>
    <property type="evidence" value="ECO:0007669"/>
    <property type="project" value="InterPro"/>
</dbReference>
<comment type="caution">
    <text evidence="7">The sequence shown here is derived from an EMBL/GenBank/DDBJ whole genome shotgun (WGS) entry which is preliminary data.</text>
</comment>
<dbReference type="EMBL" id="JNAX01000012">
    <property type="protein sequence ID" value="KGG20366.1"/>
    <property type="molecule type" value="Genomic_DNA"/>
</dbReference>
<keyword evidence="2 5" id="KW-0717">Septation</keyword>
<dbReference type="RefSeq" id="WP_036906316.1">
    <property type="nucleotide sequence ID" value="NZ_CP138967.1"/>
</dbReference>
<dbReference type="InterPro" id="IPR016098">
    <property type="entry name" value="CAP/MinC_C"/>
</dbReference>
<dbReference type="GO" id="GO:0000917">
    <property type="term" value="P:division septum assembly"/>
    <property type="evidence" value="ECO:0007669"/>
    <property type="project" value="UniProtKB-KW"/>
</dbReference>
<dbReference type="SUPFAM" id="SSF63848">
    <property type="entry name" value="Cell-division inhibitor MinC, C-terminal domain"/>
    <property type="match status" value="1"/>
</dbReference>
<accession>A0A0A2C1Y8</accession>
<dbReference type="InterPro" id="IPR036145">
    <property type="entry name" value="MinC_C_sf"/>
</dbReference>
<organism evidence="7 8">
    <name type="scientific">Prochlorococcus marinus str. PAC1</name>
    <dbReference type="NCBI Taxonomy" id="59924"/>
    <lineage>
        <taxon>Bacteria</taxon>
        <taxon>Bacillati</taxon>
        <taxon>Cyanobacteriota</taxon>
        <taxon>Cyanophyceae</taxon>
        <taxon>Synechococcales</taxon>
        <taxon>Prochlorococcaceae</taxon>
        <taxon>Prochlorococcus</taxon>
    </lineage>
</organism>
<evidence type="ECO:0000256" key="4">
    <source>
        <dbReference type="ARBA" id="ARBA00046874"/>
    </source>
</evidence>
<comment type="similarity">
    <text evidence="5">Belongs to the MinC family.</text>
</comment>
<dbReference type="AlphaFoldDB" id="A0A0A2C1Y8"/>
<evidence type="ECO:0000259" key="6">
    <source>
        <dbReference type="Pfam" id="PF03775"/>
    </source>
</evidence>
<dbReference type="NCBIfam" id="TIGR01222">
    <property type="entry name" value="minC"/>
    <property type="match status" value="1"/>
</dbReference>
<comment type="function">
    <text evidence="5">Cell division inhibitor that blocks the formation of polar Z ring septums. Rapidly oscillates between the poles of the cell to destabilize FtsZ filaments that have formed before they mature into polar Z rings. Prevents FtsZ polymerization.</text>
</comment>
<dbReference type="InterPro" id="IPR005526">
    <property type="entry name" value="Septum_form_inhib_MinC_C"/>
</dbReference>
<gene>
    <name evidence="5" type="primary">minC</name>
    <name evidence="7" type="ORF">EV03_1328</name>
</gene>
<keyword evidence="3 5" id="KW-0131">Cell cycle</keyword>
<protein>
    <recommendedName>
        <fullName evidence="5">Probable septum site-determining protein MinC</fullName>
    </recommendedName>
</protein>
<dbReference type="PANTHER" id="PTHR34108:SF1">
    <property type="entry name" value="SEPTUM SITE-DETERMINING PROTEIN MINC"/>
    <property type="match status" value="1"/>
</dbReference>